<feature type="domain" description="Protein kinase" evidence="17">
    <location>
        <begin position="11"/>
        <end position="279"/>
    </location>
</feature>
<gene>
    <name evidence="18" type="ORF">F6B93_20420</name>
</gene>
<dbReference type="InterPro" id="IPR026954">
    <property type="entry name" value="PknH-like_Extracell"/>
</dbReference>
<dbReference type="InterPro" id="IPR011009">
    <property type="entry name" value="Kinase-like_dom_sf"/>
</dbReference>
<feature type="region of interest" description="Disordered" evidence="15">
    <location>
        <begin position="362"/>
        <end position="400"/>
    </location>
</feature>
<dbReference type="Gene3D" id="3.40.1000.70">
    <property type="entry name" value="PknH-like extracellular domain"/>
    <property type="match status" value="1"/>
</dbReference>
<keyword evidence="12 16" id="KW-0472">Membrane</keyword>
<evidence type="ECO:0000256" key="9">
    <source>
        <dbReference type="ARBA" id="ARBA00022777"/>
    </source>
</evidence>
<evidence type="ECO:0000313" key="18">
    <source>
        <dbReference type="EMBL" id="QUR69119.1"/>
    </source>
</evidence>
<keyword evidence="7 16" id="KW-0812">Transmembrane</keyword>
<keyword evidence="19" id="KW-1185">Reference proteome</keyword>
<evidence type="ECO:0000259" key="17">
    <source>
        <dbReference type="PROSITE" id="PS50011"/>
    </source>
</evidence>
<dbReference type="Gene3D" id="3.30.200.20">
    <property type="entry name" value="Phosphorylase Kinase, domain 1"/>
    <property type="match status" value="1"/>
</dbReference>
<dbReference type="KEGG" id="mspg:F6B93_20420"/>
<keyword evidence="8" id="KW-0547">Nucleotide-binding</keyword>
<evidence type="ECO:0000256" key="5">
    <source>
        <dbReference type="ARBA" id="ARBA00022553"/>
    </source>
</evidence>
<dbReference type="GO" id="GO:0005886">
    <property type="term" value="C:plasma membrane"/>
    <property type="evidence" value="ECO:0007669"/>
    <property type="project" value="UniProtKB-SubCell"/>
</dbReference>
<accession>A0A975PYQ3</accession>
<dbReference type="InterPro" id="IPR038232">
    <property type="entry name" value="PknH-like_Extracell_sf"/>
</dbReference>
<dbReference type="Gene3D" id="1.10.510.10">
    <property type="entry name" value="Transferase(Phosphotransferase) domain 1"/>
    <property type="match status" value="1"/>
</dbReference>
<keyword evidence="6" id="KW-0808">Transferase</keyword>
<evidence type="ECO:0000256" key="7">
    <source>
        <dbReference type="ARBA" id="ARBA00022692"/>
    </source>
</evidence>
<dbReference type="GO" id="GO:0045717">
    <property type="term" value="P:negative regulation of fatty acid biosynthetic process"/>
    <property type="evidence" value="ECO:0007669"/>
    <property type="project" value="UniProtKB-ARBA"/>
</dbReference>
<feature type="compositionally biased region" description="Low complexity" evidence="15">
    <location>
        <begin position="368"/>
        <end position="396"/>
    </location>
</feature>
<dbReference type="SMART" id="SM00220">
    <property type="entry name" value="S_TKc"/>
    <property type="match status" value="1"/>
</dbReference>
<evidence type="ECO:0000256" key="6">
    <source>
        <dbReference type="ARBA" id="ARBA00022679"/>
    </source>
</evidence>
<dbReference type="Pfam" id="PF00069">
    <property type="entry name" value="Pkinase"/>
    <property type="match status" value="1"/>
</dbReference>
<dbReference type="PANTHER" id="PTHR43289:SF6">
    <property type="entry name" value="SERINE_THREONINE-PROTEIN KINASE NEKL-3"/>
    <property type="match status" value="1"/>
</dbReference>
<evidence type="ECO:0000256" key="3">
    <source>
        <dbReference type="ARBA" id="ARBA00022475"/>
    </source>
</evidence>
<dbReference type="FunFam" id="3.30.200.20:FF:000035">
    <property type="entry name" value="Serine/threonine protein kinase Stk1"/>
    <property type="match status" value="1"/>
</dbReference>
<keyword evidence="5" id="KW-0597">Phosphoprotein</keyword>
<dbReference type="AlphaFoldDB" id="A0A975PYQ3"/>
<dbReference type="InterPro" id="IPR000719">
    <property type="entry name" value="Prot_kinase_dom"/>
</dbReference>
<evidence type="ECO:0000256" key="14">
    <source>
        <dbReference type="ARBA" id="ARBA00048679"/>
    </source>
</evidence>
<evidence type="ECO:0000256" key="13">
    <source>
        <dbReference type="ARBA" id="ARBA00047899"/>
    </source>
</evidence>
<name>A0A975PYQ3_9MYCO</name>
<proteinExistence type="predicted"/>
<feature type="transmembrane region" description="Helical" evidence="16">
    <location>
        <begin position="337"/>
        <end position="358"/>
    </location>
</feature>
<keyword evidence="9 18" id="KW-0418">Kinase</keyword>
<dbReference type="Proteomes" id="UP000682202">
    <property type="component" value="Chromosome"/>
</dbReference>
<sequence>MLKPGEVLAGYRIDRTLGVGGMGAVYLAAHPSLPRRDALKVLSAELSHDPDFRTRFLREADVASSLDHPNIVGVYDRGQTEDGQLWISMQFVDGTDAEAALRAGEMTPDRAVHIVAAVAQGLDHAHSRNIIHRDVKPANFLLSGPIGPSERVLMGDFGISRALDDVGLTATGSLVATVAYAAPEVLSGLSVDGRADIYSLGCTLFRLLTGKPPFASNGMAAVMMAHLQAPPPRVTDFVPSLPPALDAVIAIAMAKDPAARFPTAAALAAAAASALHDATMLISTPLPPVSSRDVSSYPPPGTAGWPDRGPRTMLAPGAVPPAATVSIRAPLPRRRRAGWIAASLAAVVVLVVVAAIVWPRGSSPAPPAAQGGNPAPARSSTTTGATAPTSATPTRRPATDVAPDQLRSILLSDSQIANIAGGAALTMDSDTTELSANASVSSPRCRGAWSPAQRSVYAGSGQTGAAVQTLRALGAAVWQDGVIQAAVSLDSVMSISGFMQGEQRRWVACAQAGAVTVTLPDGAAQSWTFSQPVTTGGIVTLTATPADGGVSCSRGIAARGNVVIDMRLCRPGGGGDVAALIRAAGDRVPRQ</sequence>
<evidence type="ECO:0000313" key="19">
    <source>
        <dbReference type="Proteomes" id="UP000682202"/>
    </source>
</evidence>
<dbReference type="Pfam" id="PF14032">
    <property type="entry name" value="PknH_C"/>
    <property type="match status" value="1"/>
</dbReference>
<dbReference type="PROSITE" id="PS50011">
    <property type="entry name" value="PROTEIN_KINASE_DOM"/>
    <property type="match status" value="1"/>
</dbReference>
<keyword evidence="3" id="KW-1003">Cell membrane</keyword>
<evidence type="ECO:0000256" key="11">
    <source>
        <dbReference type="ARBA" id="ARBA00022989"/>
    </source>
</evidence>
<evidence type="ECO:0000256" key="2">
    <source>
        <dbReference type="ARBA" id="ARBA00012513"/>
    </source>
</evidence>
<dbReference type="RefSeq" id="WP_211696706.1">
    <property type="nucleotide sequence ID" value="NZ_CP046600.1"/>
</dbReference>
<dbReference type="EMBL" id="CP046600">
    <property type="protein sequence ID" value="QUR69119.1"/>
    <property type="molecule type" value="Genomic_DNA"/>
</dbReference>
<dbReference type="FunFam" id="1.10.510.10:FF:000021">
    <property type="entry name" value="Serine/threonine protein kinase"/>
    <property type="match status" value="1"/>
</dbReference>
<dbReference type="SUPFAM" id="SSF56112">
    <property type="entry name" value="Protein kinase-like (PK-like)"/>
    <property type="match status" value="1"/>
</dbReference>
<evidence type="ECO:0000256" key="12">
    <source>
        <dbReference type="ARBA" id="ARBA00023136"/>
    </source>
</evidence>
<dbReference type="GO" id="GO:0005524">
    <property type="term" value="F:ATP binding"/>
    <property type="evidence" value="ECO:0007669"/>
    <property type="project" value="UniProtKB-KW"/>
</dbReference>
<comment type="catalytic activity">
    <reaction evidence="13">
        <text>L-threonyl-[protein] + ATP = O-phospho-L-threonyl-[protein] + ADP + H(+)</text>
        <dbReference type="Rhea" id="RHEA:46608"/>
        <dbReference type="Rhea" id="RHEA-COMP:11060"/>
        <dbReference type="Rhea" id="RHEA-COMP:11605"/>
        <dbReference type="ChEBI" id="CHEBI:15378"/>
        <dbReference type="ChEBI" id="CHEBI:30013"/>
        <dbReference type="ChEBI" id="CHEBI:30616"/>
        <dbReference type="ChEBI" id="CHEBI:61977"/>
        <dbReference type="ChEBI" id="CHEBI:456216"/>
        <dbReference type="EC" id="2.7.11.1"/>
    </reaction>
</comment>
<keyword evidence="4" id="KW-0723">Serine/threonine-protein kinase</keyword>
<dbReference type="PANTHER" id="PTHR43289">
    <property type="entry name" value="MITOGEN-ACTIVATED PROTEIN KINASE KINASE KINASE 20-RELATED"/>
    <property type="match status" value="1"/>
</dbReference>
<protein>
    <recommendedName>
        <fullName evidence="2">non-specific serine/threonine protein kinase</fullName>
        <ecNumber evidence="2">2.7.11.1</ecNumber>
    </recommendedName>
</protein>
<dbReference type="PROSITE" id="PS00108">
    <property type="entry name" value="PROTEIN_KINASE_ST"/>
    <property type="match status" value="1"/>
</dbReference>
<evidence type="ECO:0000256" key="16">
    <source>
        <dbReference type="SAM" id="Phobius"/>
    </source>
</evidence>
<dbReference type="EC" id="2.7.11.1" evidence="2"/>
<evidence type="ECO:0000256" key="4">
    <source>
        <dbReference type="ARBA" id="ARBA00022527"/>
    </source>
</evidence>
<dbReference type="InterPro" id="IPR008271">
    <property type="entry name" value="Ser/Thr_kinase_AS"/>
</dbReference>
<evidence type="ECO:0000256" key="15">
    <source>
        <dbReference type="SAM" id="MobiDB-lite"/>
    </source>
</evidence>
<dbReference type="GO" id="GO:0004674">
    <property type="term" value="F:protein serine/threonine kinase activity"/>
    <property type="evidence" value="ECO:0007669"/>
    <property type="project" value="UniProtKB-KW"/>
</dbReference>
<keyword evidence="11 16" id="KW-1133">Transmembrane helix</keyword>
<comment type="catalytic activity">
    <reaction evidence="14">
        <text>L-seryl-[protein] + ATP = O-phospho-L-seryl-[protein] + ADP + H(+)</text>
        <dbReference type="Rhea" id="RHEA:17989"/>
        <dbReference type="Rhea" id="RHEA-COMP:9863"/>
        <dbReference type="Rhea" id="RHEA-COMP:11604"/>
        <dbReference type="ChEBI" id="CHEBI:15378"/>
        <dbReference type="ChEBI" id="CHEBI:29999"/>
        <dbReference type="ChEBI" id="CHEBI:30616"/>
        <dbReference type="ChEBI" id="CHEBI:83421"/>
        <dbReference type="ChEBI" id="CHEBI:456216"/>
        <dbReference type="EC" id="2.7.11.1"/>
    </reaction>
</comment>
<reference evidence="18" key="1">
    <citation type="submission" date="2019-12" db="EMBL/GenBank/DDBJ databases">
        <title>Mycobacterium spongiae sp. nov.</title>
        <authorList>
            <person name="Stinear T."/>
        </authorList>
    </citation>
    <scope>NUCLEOTIDE SEQUENCE</scope>
    <source>
        <strain evidence="18">FSD4b-SM</strain>
    </source>
</reference>
<keyword evidence="10" id="KW-0067">ATP-binding</keyword>
<evidence type="ECO:0000256" key="8">
    <source>
        <dbReference type="ARBA" id="ARBA00022741"/>
    </source>
</evidence>
<evidence type="ECO:0000256" key="1">
    <source>
        <dbReference type="ARBA" id="ARBA00004162"/>
    </source>
</evidence>
<organism evidence="18 19">
    <name type="scientific">Mycobacterium spongiae</name>
    <dbReference type="NCBI Taxonomy" id="886343"/>
    <lineage>
        <taxon>Bacteria</taxon>
        <taxon>Bacillati</taxon>
        <taxon>Actinomycetota</taxon>
        <taxon>Actinomycetes</taxon>
        <taxon>Mycobacteriales</taxon>
        <taxon>Mycobacteriaceae</taxon>
        <taxon>Mycobacterium</taxon>
    </lineage>
</organism>
<dbReference type="CDD" id="cd14014">
    <property type="entry name" value="STKc_PknB_like"/>
    <property type="match status" value="1"/>
</dbReference>
<evidence type="ECO:0000256" key="10">
    <source>
        <dbReference type="ARBA" id="ARBA00022840"/>
    </source>
</evidence>
<comment type="subcellular location">
    <subcellularLocation>
        <location evidence="1">Cell membrane</location>
        <topology evidence="1">Single-pass membrane protein</topology>
    </subcellularLocation>
</comment>